<dbReference type="SMART" id="SM00044">
    <property type="entry name" value="CYCc"/>
    <property type="match status" value="1"/>
</dbReference>
<reference evidence="11" key="1">
    <citation type="journal article" date="2016" name="Nat. Commun.">
        <title>The Gonium pectorale genome demonstrates co-option of cell cycle regulation during the evolution of multicellularity.</title>
        <authorList>
            <person name="Hanschen E.R."/>
            <person name="Marriage T.N."/>
            <person name="Ferris P.J."/>
            <person name="Hamaji T."/>
            <person name="Toyoda A."/>
            <person name="Fujiyama A."/>
            <person name="Neme R."/>
            <person name="Noguchi H."/>
            <person name="Minakuchi Y."/>
            <person name="Suzuki M."/>
            <person name="Kawai-Toyooka H."/>
            <person name="Smith D.R."/>
            <person name="Sparks H."/>
            <person name="Anderson J."/>
            <person name="Bakaric R."/>
            <person name="Luria V."/>
            <person name="Karger A."/>
            <person name="Kirschner M.W."/>
            <person name="Durand P.M."/>
            <person name="Michod R.E."/>
            <person name="Nozaki H."/>
            <person name="Olson B.J."/>
        </authorList>
    </citation>
    <scope>NUCLEOTIDE SEQUENCE [LARGE SCALE GENOMIC DNA]</scope>
    <source>
        <strain evidence="11">NIES-2863</strain>
    </source>
</reference>
<feature type="domain" description="Guanylate cyclase" evidence="9">
    <location>
        <begin position="386"/>
        <end position="525"/>
    </location>
</feature>
<dbReference type="PROSITE" id="PS00452">
    <property type="entry name" value="GUANYLATE_CYCLASE_1"/>
    <property type="match status" value="1"/>
</dbReference>
<dbReference type="InterPro" id="IPR029787">
    <property type="entry name" value="Nucleotide_cyclase"/>
</dbReference>
<dbReference type="InterPro" id="IPR050401">
    <property type="entry name" value="Cyclic_nucleotide_synthase"/>
</dbReference>
<comment type="subcellular location">
    <subcellularLocation>
        <location evidence="1">Membrane</location>
    </subcellularLocation>
</comment>
<dbReference type="GO" id="GO:0005886">
    <property type="term" value="C:plasma membrane"/>
    <property type="evidence" value="ECO:0007669"/>
    <property type="project" value="TreeGrafter"/>
</dbReference>
<evidence type="ECO:0000256" key="5">
    <source>
        <dbReference type="ARBA" id="ARBA00023136"/>
    </source>
</evidence>
<gene>
    <name evidence="10" type="ORF">GPECTOR_17g793</name>
</gene>
<keyword evidence="5" id="KW-0472">Membrane</keyword>
<evidence type="ECO:0000256" key="6">
    <source>
        <dbReference type="ARBA" id="ARBA00023239"/>
    </source>
</evidence>
<dbReference type="Pfam" id="PF00211">
    <property type="entry name" value="Guanylate_cyc"/>
    <property type="match status" value="1"/>
</dbReference>
<dbReference type="PROSITE" id="PS50125">
    <property type="entry name" value="GUANYLATE_CYCLASE_2"/>
    <property type="match status" value="1"/>
</dbReference>
<evidence type="ECO:0000259" key="9">
    <source>
        <dbReference type="PROSITE" id="PS50125"/>
    </source>
</evidence>
<dbReference type="InterPro" id="IPR001054">
    <property type="entry name" value="A/G_cyclase"/>
</dbReference>
<dbReference type="GO" id="GO:0035556">
    <property type="term" value="P:intracellular signal transduction"/>
    <property type="evidence" value="ECO:0007669"/>
    <property type="project" value="InterPro"/>
</dbReference>
<dbReference type="Proteomes" id="UP000075714">
    <property type="component" value="Unassembled WGS sequence"/>
</dbReference>
<proteinExistence type="inferred from homology"/>
<dbReference type="Gene3D" id="3.30.450.20">
    <property type="entry name" value="PAS domain"/>
    <property type="match status" value="1"/>
</dbReference>
<dbReference type="GO" id="GO:0004016">
    <property type="term" value="F:adenylate cyclase activity"/>
    <property type="evidence" value="ECO:0007669"/>
    <property type="project" value="TreeGrafter"/>
</dbReference>
<evidence type="ECO:0000256" key="2">
    <source>
        <dbReference type="ARBA" id="ARBA00022692"/>
    </source>
</evidence>
<evidence type="ECO:0000256" key="4">
    <source>
        <dbReference type="ARBA" id="ARBA00022989"/>
    </source>
</evidence>
<name>A0A150GK43_GONPE</name>
<dbReference type="CDD" id="cd07302">
    <property type="entry name" value="CHD"/>
    <property type="match status" value="1"/>
</dbReference>
<dbReference type="GO" id="GO:0000166">
    <property type="term" value="F:nucleotide binding"/>
    <property type="evidence" value="ECO:0007669"/>
    <property type="project" value="UniProtKB-KW"/>
</dbReference>
<sequence>MPCNGSGQRVRGVTVESVQRGAESSGLTITLSVLEDLGDGHERAFFHNWGRSVVYASPASVRMLDAPNMAAAARMMTMSVPAISAIRSSLAGFMKLLLVGGEAEPSVLRSVVFNKGGRADVVCVWFIPVVVYDLGEGHSCEGGGGGAVGLRDGVATDGCGTPDLLAEPQATAAGIRNPPRLGFLAYFDQKPPSDSRQHAYMMRDHLGHRYTPNPVTMVDEDGLIMSQNPASVSTIGVHGCEARLPGGPRWSLLKELFASDPGAEADMRAATGSGRSWSRRLRVSDSPVLRKWLELRDDEERWHDVQVSRLRDPIHLKTCFIVAETDVTPLVQAQHQVSRMHRQQEVLLRQILPRQPAEPDVVEPDGTIRLTCRDVMSFATWHESVTVLFADIKGFTTMSQQLHPARVMLFLDTLYNAFDCLLDEECGCYKVETIGDCYMVCGGLFAQPGAHGANLGGVDPHHAPKVLRFAKQMVDVASRLRTPLGDPVEMRIGLHSGPCMSGVVGRRMPRFCLFGDTINTASRMESTGLPGRIHVSEATRNLLTDEPWEARGEGIEVKGKGRMQTYLWGGDVDTQCHKARDQVISMIAERRTSGPGKQPRASESSGNRRAGAGQSGRPLRVSDASCATNYWQPWLNAAPVRKSFDVRHR</sequence>
<dbReference type="InterPro" id="IPR018297">
    <property type="entry name" value="A/G_cyclase_CS"/>
</dbReference>
<dbReference type="GO" id="GO:0001653">
    <property type="term" value="F:peptide receptor activity"/>
    <property type="evidence" value="ECO:0007669"/>
    <property type="project" value="TreeGrafter"/>
</dbReference>
<dbReference type="SUPFAM" id="SSF55073">
    <property type="entry name" value="Nucleotide cyclase"/>
    <property type="match status" value="1"/>
</dbReference>
<dbReference type="PANTHER" id="PTHR11920">
    <property type="entry name" value="GUANYLYL CYCLASE"/>
    <property type="match status" value="1"/>
</dbReference>
<keyword evidence="6 7" id="KW-0456">Lyase</keyword>
<evidence type="ECO:0000256" key="3">
    <source>
        <dbReference type="ARBA" id="ARBA00022741"/>
    </source>
</evidence>
<keyword evidence="3" id="KW-0547">Nucleotide-binding</keyword>
<dbReference type="EMBL" id="LSYV01000018">
    <property type="protein sequence ID" value="KXZ50157.1"/>
    <property type="molecule type" value="Genomic_DNA"/>
</dbReference>
<comment type="similarity">
    <text evidence="7">Belongs to the adenylyl cyclase class-4/guanylyl cyclase family.</text>
</comment>
<evidence type="ECO:0000256" key="8">
    <source>
        <dbReference type="SAM" id="MobiDB-lite"/>
    </source>
</evidence>
<evidence type="ECO:0000256" key="7">
    <source>
        <dbReference type="RuleBase" id="RU000405"/>
    </source>
</evidence>
<protein>
    <recommendedName>
        <fullName evidence="9">Guanylate cyclase domain-containing protein</fullName>
    </recommendedName>
</protein>
<dbReference type="FunFam" id="3.30.70.1230:FF:000059">
    <property type="entry name" value="Guanylate cyclase"/>
    <property type="match status" value="1"/>
</dbReference>
<dbReference type="OrthoDB" id="548029at2759"/>
<keyword evidence="2" id="KW-0812">Transmembrane</keyword>
<evidence type="ECO:0000313" key="11">
    <source>
        <dbReference type="Proteomes" id="UP000075714"/>
    </source>
</evidence>
<dbReference type="GO" id="GO:0004383">
    <property type="term" value="F:guanylate cyclase activity"/>
    <property type="evidence" value="ECO:0007669"/>
    <property type="project" value="TreeGrafter"/>
</dbReference>
<organism evidence="10 11">
    <name type="scientific">Gonium pectorale</name>
    <name type="common">Green alga</name>
    <dbReference type="NCBI Taxonomy" id="33097"/>
    <lineage>
        <taxon>Eukaryota</taxon>
        <taxon>Viridiplantae</taxon>
        <taxon>Chlorophyta</taxon>
        <taxon>core chlorophytes</taxon>
        <taxon>Chlorophyceae</taxon>
        <taxon>CS clade</taxon>
        <taxon>Chlamydomonadales</taxon>
        <taxon>Volvocaceae</taxon>
        <taxon>Gonium</taxon>
    </lineage>
</organism>
<feature type="region of interest" description="Disordered" evidence="8">
    <location>
        <begin position="587"/>
        <end position="621"/>
    </location>
</feature>
<dbReference type="Gene3D" id="3.30.70.1230">
    <property type="entry name" value="Nucleotide cyclase"/>
    <property type="match status" value="1"/>
</dbReference>
<dbReference type="AlphaFoldDB" id="A0A150GK43"/>
<dbReference type="GO" id="GO:0007168">
    <property type="term" value="P:receptor guanylyl cyclase signaling pathway"/>
    <property type="evidence" value="ECO:0007669"/>
    <property type="project" value="TreeGrafter"/>
</dbReference>
<keyword evidence="4" id="KW-1133">Transmembrane helix</keyword>
<evidence type="ECO:0000256" key="1">
    <source>
        <dbReference type="ARBA" id="ARBA00004370"/>
    </source>
</evidence>
<comment type="caution">
    <text evidence="10">The sequence shown here is derived from an EMBL/GenBank/DDBJ whole genome shotgun (WGS) entry which is preliminary data.</text>
</comment>
<keyword evidence="11" id="KW-1185">Reference proteome</keyword>
<dbReference type="PANTHER" id="PTHR11920:SF335">
    <property type="entry name" value="GUANYLATE CYCLASE"/>
    <property type="match status" value="1"/>
</dbReference>
<accession>A0A150GK43</accession>
<evidence type="ECO:0000313" key="10">
    <source>
        <dbReference type="EMBL" id="KXZ50157.1"/>
    </source>
</evidence>